<reference evidence="2 3" key="1">
    <citation type="journal article" date="2018" name="Nat. Ecol. Evol.">
        <title>Shark genomes provide insights into elasmobranch evolution and the origin of vertebrates.</title>
        <authorList>
            <person name="Hara Y"/>
            <person name="Yamaguchi K"/>
            <person name="Onimaru K"/>
            <person name="Kadota M"/>
            <person name="Koyanagi M"/>
            <person name="Keeley SD"/>
            <person name="Tatsumi K"/>
            <person name="Tanaka K"/>
            <person name="Motone F"/>
            <person name="Kageyama Y"/>
            <person name="Nozu R"/>
            <person name="Adachi N"/>
            <person name="Nishimura O"/>
            <person name="Nakagawa R"/>
            <person name="Tanegashima C"/>
            <person name="Kiyatake I"/>
            <person name="Matsumoto R"/>
            <person name="Murakumo K"/>
            <person name="Nishida K"/>
            <person name="Terakita A"/>
            <person name="Kuratani S"/>
            <person name="Sato K"/>
            <person name="Hyodo S Kuraku.S."/>
        </authorList>
    </citation>
    <scope>NUCLEOTIDE SEQUENCE [LARGE SCALE GENOMIC DNA]</scope>
</reference>
<dbReference type="Proteomes" id="UP000288216">
    <property type="component" value="Unassembled WGS sequence"/>
</dbReference>
<gene>
    <name evidence="2" type="ORF">scyTo_0014444</name>
</gene>
<feature type="non-terminal residue" evidence="2">
    <location>
        <position position="1"/>
    </location>
</feature>
<evidence type="ECO:0000313" key="3">
    <source>
        <dbReference type="Proteomes" id="UP000288216"/>
    </source>
</evidence>
<keyword evidence="1" id="KW-0472">Membrane</keyword>
<protein>
    <submittedName>
        <fullName evidence="2">Uncharacterized protein</fullName>
    </submittedName>
</protein>
<keyword evidence="1" id="KW-1133">Transmembrane helix</keyword>
<evidence type="ECO:0000313" key="2">
    <source>
        <dbReference type="EMBL" id="GCB62135.1"/>
    </source>
</evidence>
<keyword evidence="1" id="KW-0812">Transmembrane</keyword>
<organism evidence="2 3">
    <name type="scientific">Scyliorhinus torazame</name>
    <name type="common">Cloudy catshark</name>
    <name type="synonym">Catulus torazame</name>
    <dbReference type="NCBI Taxonomy" id="75743"/>
    <lineage>
        <taxon>Eukaryota</taxon>
        <taxon>Metazoa</taxon>
        <taxon>Chordata</taxon>
        <taxon>Craniata</taxon>
        <taxon>Vertebrata</taxon>
        <taxon>Chondrichthyes</taxon>
        <taxon>Elasmobranchii</taxon>
        <taxon>Galeomorphii</taxon>
        <taxon>Galeoidea</taxon>
        <taxon>Carcharhiniformes</taxon>
        <taxon>Scyliorhinidae</taxon>
        <taxon>Scyliorhinus</taxon>
    </lineage>
</organism>
<dbReference type="EMBL" id="BFAA01007754">
    <property type="protein sequence ID" value="GCB62135.1"/>
    <property type="molecule type" value="Genomic_DNA"/>
</dbReference>
<evidence type="ECO:0000256" key="1">
    <source>
        <dbReference type="SAM" id="Phobius"/>
    </source>
</evidence>
<keyword evidence="3" id="KW-1185">Reference proteome</keyword>
<sequence length="59" mass="6335">FPAADVFDRYITILAVFVTIACGVEGVVLHFTGVVSFVSDVDDVTPLVEDAIDVSPFVF</sequence>
<name>A0A401NMK5_SCYTO</name>
<comment type="caution">
    <text evidence="2">The sequence shown here is derived from an EMBL/GenBank/DDBJ whole genome shotgun (WGS) entry which is preliminary data.</text>
</comment>
<accession>A0A401NMK5</accession>
<dbReference type="AlphaFoldDB" id="A0A401NMK5"/>
<feature type="transmembrane region" description="Helical" evidence="1">
    <location>
        <begin position="12"/>
        <end position="38"/>
    </location>
</feature>
<proteinExistence type="predicted"/>